<proteinExistence type="predicted"/>
<comment type="caution">
    <text evidence="3">The sequence shown here is derived from an EMBL/GenBank/DDBJ whole genome shotgun (WGS) entry which is preliminary data.</text>
</comment>
<evidence type="ECO:0000256" key="1">
    <source>
        <dbReference type="SAM" id="MobiDB-lite"/>
    </source>
</evidence>
<keyword evidence="2" id="KW-0732">Signal</keyword>
<organism evidence="3 4">
    <name type="scientific">Menidia menidia</name>
    <name type="common">Atlantic silverside</name>
    <dbReference type="NCBI Taxonomy" id="238744"/>
    <lineage>
        <taxon>Eukaryota</taxon>
        <taxon>Metazoa</taxon>
        <taxon>Chordata</taxon>
        <taxon>Craniata</taxon>
        <taxon>Vertebrata</taxon>
        <taxon>Euteleostomi</taxon>
        <taxon>Actinopterygii</taxon>
        <taxon>Neopterygii</taxon>
        <taxon>Teleostei</taxon>
        <taxon>Neoteleostei</taxon>
        <taxon>Acanthomorphata</taxon>
        <taxon>Ovalentaria</taxon>
        <taxon>Atherinomorphae</taxon>
        <taxon>Atheriniformes</taxon>
        <taxon>Atherinopsidae</taxon>
        <taxon>Menidiinae</taxon>
        <taxon>Menidia</taxon>
    </lineage>
</organism>
<sequence>MPLLCISLLASLLLPLSLSCETKRSQREVGDHFQTIVQTHLDNTRENISISVGNNCTAKKYPLPNCRSDRPDFSSTLLKLACKMHNLQIPHTEALVETIQLSIGCPCPSKATKDSPLSPRKRKRATRQMRKLCRAQAILSSMTGCYQMLNVQLNTSNA</sequence>
<feature type="region of interest" description="Disordered" evidence="1">
    <location>
        <begin position="109"/>
        <end position="128"/>
    </location>
</feature>
<dbReference type="EMBL" id="CAJRST010006668">
    <property type="protein sequence ID" value="CAG5895803.1"/>
    <property type="molecule type" value="Genomic_DNA"/>
</dbReference>
<evidence type="ECO:0000313" key="4">
    <source>
        <dbReference type="Proteomes" id="UP000677803"/>
    </source>
</evidence>
<feature type="signal peptide" evidence="2">
    <location>
        <begin position="1"/>
        <end position="19"/>
    </location>
</feature>
<keyword evidence="4" id="KW-1185">Reference proteome</keyword>
<accession>A0A8S4AZT6</accession>
<feature type="compositionally biased region" description="Basic residues" evidence="1">
    <location>
        <begin position="119"/>
        <end position="128"/>
    </location>
</feature>
<dbReference type="Proteomes" id="UP000677803">
    <property type="component" value="Unassembled WGS sequence"/>
</dbReference>
<reference evidence="3" key="1">
    <citation type="submission" date="2021-05" db="EMBL/GenBank/DDBJ databases">
        <authorList>
            <person name="Tigano A."/>
        </authorList>
    </citation>
    <scope>NUCLEOTIDE SEQUENCE</scope>
</reference>
<evidence type="ECO:0000313" key="3">
    <source>
        <dbReference type="EMBL" id="CAG5895803.1"/>
    </source>
</evidence>
<gene>
    <name evidence="3" type="ORF">MMEN_LOCUS6876</name>
</gene>
<dbReference type="AlphaFoldDB" id="A0A8S4AZT6"/>
<name>A0A8S4AZT6_9TELE</name>
<feature type="chain" id="PRO_5035903042" evidence="2">
    <location>
        <begin position="20"/>
        <end position="158"/>
    </location>
</feature>
<dbReference type="OrthoDB" id="8937089at2759"/>
<evidence type="ECO:0000256" key="2">
    <source>
        <dbReference type="SAM" id="SignalP"/>
    </source>
</evidence>
<protein>
    <submittedName>
        <fullName evidence="3">(Atlantic silverside) hypothetical protein</fullName>
    </submittedName>
</protein>